<proteinExistence type="predicted"/>
<sequence>MGTQKIRSCADDGWTQCVGWVRGSRLDWVRRASAIWTGCIGRGWVRRLWLGASTVAGCVGRGWVRQLLWVRRPWWVSGVRRRLKLGVRAKAKAIGRASAERSVRRRRNHERNHVNRLKVGALVGCASAEDALSVRRGSAVVGRRRKHKIFNKVAWWFPKEGEGEN</sequence>
<dbReference type="AlphaFoldDB" id="A0A9I9DXH2"/>
<name>A0A9I9DXH2_CUCME</name>
<organism evidence="1">
    <name type="scientific">Cucumis melo</name>
    <name type="common">Muskmelon</name>
    <dbReference type="NCBI Taxonomy" id="3656"/>
    <lineage>
        <taxon>Eukaryota</taxon>
        <taxon>Viridiplantae</taxon>
        <taxon>Streptophyta</taxon>
        <taxon>Embryophyta</taxon>
        <taxon>Tracheophyta</taxon>
        <taxon>Spermatophyta</taxon>
        <taxon>Magnoliopsida</taxon>
        <taxon>eudicotyledons</taxon>
        <taxon>Gunneridae</taxon>
        <taxon>Pentapetalae</taxon>
        <taxon>rosids</taxon>
        <taxon>fabids</taxon>
        <taxon>Cucurbitales</taxon>
        <taxon>Cucurbitaceae</taxon>
        <taxon>Benincaseae</taxon>
        <taxon>Cucumis</taxon>
    </lineage>
</organism>
<evidence type="ECO:0000313" key="1">
    <source>
        <dbReference type="EnsemblPlants" id="MELO3C025403.2.1"/>
    </source>
</evidence>
<protein>
    <submittedName>
        <fullName evidence="1">Uncharacterized protein</fullName>
    </submittedName>
</protein>
<accession>A0A9I9DXH2</accession>
<dbReference type="Gramene" id="MELO3C025403.2.1">
    <property type="protein sequence ID" value="MELO3C025403.2.1"/>
    <property type="gene ID" value="MELO3C025403.2"/>
</dbReference>
<reference evidence="1" key="1">
    <citation type="submission" date="2023-03" db="UniProtKB">
        <authorList>
            <consortium name="EnsemblPlants"/>
        </authorList>
    </citation>
    <scope>IDENTIFICATION</scope>
</reference>
<dbReference type="EnsemblPlants" id="MELO3C025403.2.1">
    <property type="protein sequence ID" value="MELO3C025403.2.1"/>
    <property type="gene ID" value="MELO3C025403.2"/>
</dbReference>